<sequence>MPPPTPPEGFSNLPEENAEDIGSSQEDIPHFGDEESRVPYIAQYDKAIDARYDKIREKEYKTKYSKAILKTLYPMEDEAAKACACCIYKETNLLTSNMLSVESVDKIRHQRKSS</sequence>
<organism evidence="2 3">
    <name type="scientific">Solanum tuberosum</name>
    <name type="common">Potato</name>
    <dbReference type="NCBI Taxonomy" id="4113"/>
    <lineage>
        <taxon>Eukaryota</taxon>
        <taxon>Viridiplantae</taxon>
        <taxon>Streptophyta</taxon>
        <taxon>Embryophyta</taxon>
        <taxon>Tracheophyta</taxon>
        <taxon>Spermatophyta</taxon>
        <taxon>Magnoliopsida</taxon>
        <taxon>eudicotyledons</taxon>
        <taxon>Gunneridae</taxon>
        <taxon>Pentapetalae</taxon>
        <taxon>asterids</taxon>
        <taxon>lamiids</taxon>
        <taxon>Solanales</taxon>
        <taxon>Solanaceae</taxon>
        <taxon>Solanoideae</taxon>
        <taxon>Solaneae</taxon>
        <taxon>Solanum</taxon>
    </lineage>
</organism>
<evidence type="ECO:0000313" key="3">
    <source>
        <dbReference type="Proteomes" id="UP000826656"/>
    </source>
</evidence>
<evidence type="ECO:0000313" key="2">
    <source>
        <dbReference type="EMBL" id="KAH0737720.1"/>
    </source>
</evidence>
<gene>
    <name evidence="2" type="ORF">KY290_036425</name>
</gene>
<proteinExistence type="predicted"/>
<comment type="caution">
    <text evidence="2">The sequence shown here is derived from an EMBL/GenBank/DDBJ whole genome shotgun (WGS) entry which is preliminary data.</text>
</comment>
<accession>A0ABQ7TWD1</accession>
<reference evidence="2 3" key="1">
    <citation type="journal article" date="2021" name="bioRxiv">
        <title>Chromosome-scale and haplotype-resolved genome assembly of a tetraploid potato cultivar.</title>
        <authorList>
            <person name="Sun H."/>
            <person name="Jiao W.-B."/>
            <person name="Krause K."/>
            <person name="Campoy J.A."/>
            <person name="Goel M."/>
            <person name="Folz-Donahue K."/>
            <person name="Kukat C."/>
            <person name="Huettel B."/>
            <person name="Schneeberger K."/>
        </authorList>
    </citation>
    <scope>NUCLEOTIDE SEQUENCE [LARGE SCALE GENOMIC DNA]</scope>
    <source>
        <strain evidence="2">SolTubOtavaFocal</strain>
        <tissue evidence="2">Leaves</tissue>
    </source>
</reference>
<dbReference type="Proteomes" id="UP000826656">
    <property type="component" value="Unassembled WGS sequence"/>
</dbReference>
<dbReference type="EMBL" id="JAIVGD010000028">
    <property type="protein sequence ID" value="KAH0737720.1"/>
    <property type="molecule type" value="Genomic_DNA"/>
</dbReference>
<protein>
    <submittedName>
        <fullName evidence="2">Uncharacterized protein</fullName>
    </submittedName>
</protein>
<feature type="region of interest" description="Disordered" evidence="1">
    <location>
        <begin position="1"/>
        <end position="35"/>
    </location>
</feature>
<name>A0ABQ7TWD1_SOLTU</name>
<keyword evidence="3" id="KW-1185">Reference proteome</keyword>
<evidence type="ECO:0000256" key="1">
    <source>
        <dbReference type="SAM" id="MobiDB-lite"/>
    </source>
</evidence>